<keyword evidence="3" id="KW-1185">Reference proteome</keyword>
<feature type="region of interest" description="Disordered" evidence="1">
    <location>
        <begin position="56"/>
        <end position="91"/>
    </location>
</feature>
<feature type="region of interest" description="Disordered" evidence="1">
    <location>
        <begin position="1"/>
        <end position="43"/>
    </location>
</feature>
<sequence>MAAESERATNFNQVGRTKSSPKVSKIETEAPPRPAESPNTHNSEILATLKAVQTELNTVQSEDESRLERFPSRTPPFPYLHDGSCWSKPKK</sequence>
<gene>
    <name evidence="2" type="ORF">PACLA_8A004113</name>
</gene>
<dbReference type="AlphaFoldDB" id="A0A6S7H0R0"/>
<protein>
    <submittedName>
        <fullName evidence="2">Uncharacterized protein</fullName>
    </submittedName>
</protein>
<evidence type="ECO:0000256" key="1">
    <source>
        <dbReference type="SAM" id="MobiDB-lite"/>
    </source>
</evidence>
<evidence type="ECO:0000313" key="2">
    <source>
        <dbReference type="EMBL" id="CAB3996106.1"/>
    </source>
</evidence>
<name>A0A6S7H0R0_PARCT</name>
<organism evidence="2 3">
    <name type="scientific">Paramuricea clavata</name>
    <name type="common">Red gorgonian</name>
    <name type="synonym">Violescent sea-whip</name>
    <dbReference type="NCBI Taxonomy" id="317549"/>
    <lineage>
        <taxon>Eukaryota</taxon>
        <taxon>Metazoa</taxon>
        <taxon>Cnidaria</taxon>
        <taxon>Anthozoa</taxon>
        <taxon>Octocorallia</taxon>
        <taxon>Malacalcyonacea</taxon>
        <taxon>Plexauridae</taxon>
        <taxon>Paramuricea</taxon>
    </lineage>
</organism>
<dbReference type="Proteomes" id="UP001152795">
    <property type="component" value="Unassembled WGS sequence"/>
</dbReference>
<reference evidence="2" key="1">
    <citation type="submission" date="2020-04" db="EMBL/GenBank/DDBJ databases">
        <authorList>
            <person name="Alioto T."/>
            <person name="Alioto T."/>
            <person name="Gomez Garrido J."/>
        </authorList>
    </citation>
    <scope>NUCLEOTIDE SEQUENCE</scope>
    <source>
        <strain evidence="2">A484AB</strain>
    </source>
</reference>
<dbReference type="EMBL" id="CACRXK020002800">
    <property type="protein sequence ID" value="CAB3996106.1"/>
    <property type="molecule type" value="Genomic_DNA"/>
</dbReference>
<feature type="compositionally biased region" description="Polar residues" evidence="1">
    <location>
        <begin position="8"/>
        <end position="22"/>
    </location>
</feature>
<comment type="caution">
    <text evidence="2">The sequence shown here is derived from an EMBL/GenBank/DDBJ whole genome shotgun (WGS) entry which is preliminary data.</text>
</comment>
<proteinExistence type="predicted"/>
<accession>A0A6S7H0R0</accession>
<evidence type="ECO:0000313" key="3">
    <source>
        <dbReference type="Proteomes" id="UP001152795"/>
    </source>
</evidence>